<evidence type="ECO:0000256" key="1">
    <source>
        <dbReference type="ARBA" id="ARBA00022801"/>
    </source>
</evidence>
<dbReference type="GO" id="GO:0016787">
    <property type="term" value="F:hydrolase activity"/>
    <property type="evidence" value="ECO:0007669"/>
    <property type="project" value="UniProtKB-KW"/>
</dbReference>
<dbReference type="Gene3D" id="3.40.50.1820">
    <property type="entry name" value="alpha/beta hydrolase"/>
    <property type="match status" value="1"/>
</dbReference>
<dbReference type="PRINTS" id="PR00111">
    <property type="entry name" value="ABHYDROLASE"/>
</dbReference>
<dbReference type="InterPro" id="IPR029058">
    <property type="entry name" value="AB_hydrolase_fold"/>
</dbReference>
<evidence type="ECO:0000259" key="2">
    <source>
        <dbReference type="Pfam" id="PF12697"/>
    </source>
</evidence>
<dbReference type="SUPFAM" id="SSF53474">
    <property type="entry name" value="alpha/beta-Hydrolases"/>
    <property type="match status" value="1"/>
</dbReference>
<dbReference type="EMBL" id="QEWQ01000001">
    <property type="protein sequence ID" value="PWD81747.1"/>
    <property type="molecule type" value="Genomic_DNA"/>
</dbReference>
<protein>
    <submittedName>
        <fullName evidence="3">Esterase</fullName>
    </submittedName>
</protein>
<proteinExistence type="predicted"/>
<dbReference type="Proteomes" id="UP000245020">
    <property type="component" value="Unassembled WGS sequence"/>
</dbReference>
<reference evidence="4" key="1">
    <citation type="submission" date="2018-05" db="EMBL/GenBank/DDBJ databases">
        <title>Ignatzschineria dubaiensis sp. nov., isolated from necrotic foot tissues of dromedaries (Camelus dromedarius) and associated maggots in Dubai, United Arab Emirates.</title>
        <authorList>
            <person name="Tsang C.C."/>
            <person name="Tang J.Y.M."/>
            <person name="Fong J.Y.H."/>
            <person name="Kinne J."/>
            <person name="Lee H.H."/>
            <person name="Joseph M."/>
            <person name="Jose S."/>
            <person name="Schuster R.K."/>
            <person name="Tang Y."/>
            <person name="Sivakumar S."/>
            <person name="Chen J.H.K."/>
            <person name="Teng J.L.L."/>
            <person name="Lau S.K.P."/>
            <person name="Wernery U."/>
            <person name="Woo P.C.Y."/>
        </authorList>
    </citation>
    <scope>NUCLEOTIDE SEQUENCE [LARGE SCALE GENOMIC DNA]</scope>
    <source>
        <strain evidence="4">KCTC 22644</strain>
    </source>
</reference>
<gene>
    <name evidence="3" type="ORF">DC083_00695</name>
</gene>
<dbReference type="PANTHER" id="PTHR46118:SF4">
    <property type="entry name" value="PROTEIN ABHD11"/>
    <property type="match status" value="1"/>
</dbReference>
<comment type="caution">
    <text evidence="3">The sequence shown here is derived from an EMBL/GenBank/DDBJ whole genome shotgun (WGS) entry which is preliminary data.</text>
</comment>
<dbReference type="InterPro" id="IPR000073">
    <property type="entry name" value="AB_hydrolase_1"/>
</dbReference>
<feature type="domain" description="AB hydrolase-1" evidence="2">
    <location>
        <begin position="21"/>
        <end position="244"/>
    </location>
</feature>
<keyword evidence="1" id="KW-0378">Hydrolase</keyword>
<dbReference type="RefSeq" id="WP_109188376.1">
    <property type="nucleotide sequence ID" value="NZ_BMYA01000001.1"/>
</dbReference>
<dbReference type="OrthoDB" id="9808398at2"/>
<evidence type="ECO:0000313" key="3">
    <source>
        <dbReference type="EMBL" id="PWD81747.1"/>
    </source>
</evidence>
<accession>A0A2U2AGJ5</accession>
<organism evidence="3 4">
    <name type="scientific">Ignatzschineria ureiclastica</name>
    <dbReference type="NCBI Taxonomy" id="472582"/>
    <lineage>
        <taxon>Bacteria</taxon>
        <taxon>Pseudomonadati</taxon>
        <taxon>Pseudomonadota</taxon>
        <taxon>Gammaproteobacteria</taxon>
        <taxon>Cardiobacteriales</taxon>
        <taxon>Ignatzschineriaceae</taxon>
        <taxon>Ignatzschineria</taxon>
    </lineage>
</organism>
<dbReference type="Pfam" id="PF12697">
    <property type="entry name" value="Abhydrolase_6"/>
    <property type="match status" value="1"/>
</dbReference>
<keyword evidence="4" id="KW-1185">Reference proteome</keyword>
<dbReference type="PANTHER" id="PTHR46118">
    <property type="entry name" value="PROTEIN ABHD11"/>
    <property type="match status" value="1"/>
</dbReference>
<dbReference type="AlphaFoldDB" id="A0A2U2AGJ5"/>
<sequence>MQPLLNYKITEPTVPKHPIPILLMHGLFGDMNNLGMIARGLEEYRVIQIDARNHGDSFHSDTMTYEAMAQDIIALLDALEIEKVILIGHSMGGKAVMKVTQFAPERVAELIMIDVAPVAYEERRHDEILAALKAVTASTATDRKEAAEIMRHYIDEEFVIQFLLKSFREGAWRFNVPVLDRDYDEVAGWRTIPTWHGPALFIIGDDSPYVLKEYQAEIQAQLPDATATVIAGAGHWVHAQKTDLVLKAIHRFLSDNEATIESP</sequence>
<name>A0A2U2AGJ5_9GAMM</name>
<evidence type="ECO:0000313" key="4">
    <source>
        <dbReference type="Proteomes" id="UP000245020"/>
    </source>
</evidence>